<gene>
    <name evidence="6" type="ORF">PF001_g8713</name>
    <name evidence="5" type="ORF">PF002_g10845</name>
    <name evidence="4" type="ORF">PF005_g19590</name>
    <name evidence="3" type="ORF">PF006_g18464</name>
    <name evidence="2" type="ORF">PF007_g19154</name>
    <name evidence="1" type="ORF">PF009_g9731</name>
</gene>
<dbReference type="EMBL" id="QXGA01001439">
    <property type="protein sequence ID" value="KAE9118971.1"/>
    <property type="molecule type" value="Genomic_DNA"/>
</dbReference>
<dbReference type="EMBL" id="QXFZ01001428">
    <property type="protein sequence ID" value="KAE9090659.1"/>
    <property type="molecule type" value="Genomic_DNA"/>
</dbReference>
<keyword evidence="8" id="KW-1185">Reference proteome</keyword>
<evidence type="ECO:0000313" key="2">
    <source>
        <dbReference type="EMBL" id="KAE9090659.1"/>
    </source>
</evidence>
<evidence type="ECO:0000313" key="12">
    <source>
        <dbReference type="Proteomes" id="UP000441208"/>
    </source>
</evidence>
<evidence type="ECO:0000313" key="5">
    <source>
        <dbReference type="EMBL" id="KAE9237799.1"/>
    </source>
</evidence>
<proteinExistence type="predicted"/>
<evidence type="ECO:0000313" key="10">
    <source>
        <dbReference type="Proteomes" id="UP000440367"/>
    </source>
</evidence>
<evidence type="ECO:0000313" key="8">
    <source>
        <dbReference type="Proteomes" id="UP000433483"/>
    </source>
</evidence>
<comment type="caution">
    <text evidence="6">The sequence shown here is derived from an EMBL/GenBank/DDBJ whole genome shotgun (WGS) entry which is preliminary data.</text>
</comment>
<dbReference type="Proteomes" id="UP000437068">
    <property type="component" value="Unassembled WGS sequence"/>
</dbReference>
<dbReference type="Proteomes" id="UP000441208">
    <property type="component" value="Unassembled WGS sequence"/>
</dbReference>
<evidence type="ECO:0000313" key="9">
    <source>
        <dbReference type="Proteomes" id="UP000437068"/>
    </source>
</evidence>
<dbReference type="AlphaFoldDB" id="A0A6A4DVT8"/>
<sequence>MSSGNAGGGSGPCWTWLIVSSTSSVLLASAMPWSRSWRSWVSCPHPPTTGRS</sequence>
<dbReference type="EMBL" id="QXGD01000483">
    <property type="protein sequence ID" value="KAE9237799.1"/>
    <property type="molecule type" value="Genomic_DNA"/>
</dbReference>
<evidence type="ECO:0000313" key="1">
    <source>
        <dbReference type="EMBL" id="KAE8940452.1"/>
    </source>
</evidence>
<protein>
    <submittedName>
        <fullName evidence="6">Uncharacterized protein</fullName>
    </submittedName>
</protein>
<dbReference type="EMBL" id="QXGF01000424">
    <property type="protein sequence ID" value="KAE8940452.1"/>
    <property type="molecule type" value="Genomic_DNA"/>
</dbReference>
<evidence type="ECO:0000313" key="6">
    <source>
        <dbReference type="EMBL" id="KAE9313493.1"/>
    </source>
</evidence>
<dbReference type="Proteomes" id="UP000440732">
    <property type="component" value="Unassembled WGS sequence"/>
</dbReference>
<evidence type="ECO:0000313" key="7">
    <source>
        <dbReference type="Proteomes" id="UP000429523"/>
    </source>
</evidence>
<dbReference type="Proteomes" id="UP000433483">
    <property type="component" value="Unassembled WGS sequence"/>
</dbReference>
<evidence type="ECO:0000313" key="11">
    <source>
        <dbReference type="Proteomes" id="UP000440732"/>
    </source>
</evidence>
<dbReference type="EMBL" id="QXGB01001511">
    <property type="protein sequence ID" value="KAE9189582.1"/>
    <property type="molecule type" value="Genomic_DNA"/>
</dbReference>
<accession>A0A6A4DVT8</accession>
<reference evidence="7 8" key="1">
    <citation type="submission" date="2018-08" db="EMBL/GenBank/DDBJ databases">
        <title>Genomic investigation of the strawberry pathogen Phytophthora fragariae indicates pathogenicity is determined by transcriptional variation in three key races.</title>
        <authorList>
            <person name="Adams T.M."/>
            <person name="Armitage A.D."/>
            <person name="Sobczyk M.K."/>
            <person name="Bates H.J."/>
            <person name="Dunwell J.M."/>
            <person name="Nellist C.F."/>
            <person name="Harrison R.J."/>
        </authorList>
    </citation>
    <scope>NUCLEOTIDE SEQUENCE [LARGE SCALE GENOMIC DNA]</scope>
    <source>
        <strain evidence="6 9">A4</strain>
        <strain evidence="5 10">BC-1</strain>
        <strain evidence="4 8">NOV-27</strain>
        <strain evidence="3 11">NOV-5</strain>
        <strain evidence="2 12">NOV-71</strain>
        <strain evidence="1 7">NOV-9</strain>
    </source>
</reference>
<evidence type="ECO:0000313" key="3">
    <source>
        <dbReference type="EMBL" id="KAE9118971.1"/>
    </source>
</evidence>
<name>A0A6A4DVT8_9STRA</name>
<organism evidence="6 9">
    <name type="scientific">Phytophthora fragariae</name>
    <dbReference type="NCBI Taxonomy" id="53985"/>
    <lineage>
        <taxon>Eukaryota</taxon>
        <taxon>Sar</taxon>
        <taxon>Stramenopiles</taxon>
        <taxon>Oomycota</taxon>
        <taxon>Peronosporomycetes</taxon>
        <taxon>Peronosporales</taxon>
        <taxon>Peronosporaceae</taxon>
        <taxon>Phytophthora</taxon>
    </lineage>
</organism>
<dbReference type="Proteomes" id="UP000429523">
    <property type="component" value="Unassembled WGS sequence"/>
</dbReference>
<evidence type="ECO:0000313" key="4">
    <source>
        <dbReference type="EMBL" id="KAE9189582.1"/>
    </source>
</evidence>
<dbReference type="Proteomes" id="UP000440367">
    <property type="component" value="Unassembled WGS sequence"/>
</dbReference>
<dbReference type="EMBL" id="QXGE01000402">
    <property type="protein sequence ID" value="KAE9313493.1"/>
    <property type="molecule type" value="Genomic_DNA"/>
</dbReference>